<protein>
    <submittedName>
        <fullName evidence="1">Uncharacterized protein</fullName>
    </submittedName>
</protein>
<gene>
    <name evidence="1" type="ORF">KHZ90_08365</name>
</gene>
<sequence>MRVFRYKNTDKTFSNPVVVFSGKFEECLDYYMNNKSKERIRGNYLEMQYYKRKDK</sequence>
<dbReference type="Proteomes" id="UP000778864">
    <property type="component" value="Unassembled WGS sequence"/>
</dbReference>
<dbReference type="AlphaFoldDB" id="A0A942WN51"/>
<organism evidence="1 2">
    <name type="scientific">Veillonella parvula</name>
    <name type="common">Staphylococcus parvulus</name>
    <dbReference type="NCBI Taxonomy" id="29466"/>
    <lineage>
        <taxon>Bacteria</taxon>
        <taxon>Bacillati</taxon>
        <taxon>Bacillota</taxon>
        <taxon>Negativicutes</taxon>
        <taxon>Veillonellales</taxon>
        <taxon>Veillonellaceae</taxon>
        <taxon>Veillonella</taxon>
    </lineage>
</organism>
<dbReference type="RefSeq" id="WP_278468051.1">
    <property type="nucleotide sequence ID" value="NZ_JAGZMU010000005.1"/>
</dbReference>
<comment type="caution">
    <text evidence="1">The sequence shown here is derived from an EMBL/GenBank/DDBJ whole genome shotgun (WGS) entry which is preliminary data.</text>
</comment>
<evidence type="ECO:0000313" key="1">
    <source>
        <dbReference type="EMBL" id="MBS4893774.1"/>
    </source>
</evidence>
<proteinExistence type="predicted"/>
<accession>A0A942WN51</accession>
<name>A0A942WN51_VEIPA</name>
<dbReference type="EMBL" id="JAGZMU010000005">
    <property type="protein sequence ID" value="MBS4893774.1"/>
    <property type="molecule type" value="Genomic_DNA"/>
</dbReference>
<evidence type="ECO:0000313" key="2">
    <source>
        <dbReference type="Proteomes" id="UP000778864"/>
    </source>
</evidence>
<reference evidence="1" key="1">
    <citation type="submission" date="2021-02" db="EMBL/GenBank/DDBJ databases">
        <title>Infant gut strain persistence is associated with maternal origin, phylogeny, and functional potential including surface adhesion and iron acquisition.</title>
        <authorList>
            <person name="Lou Y.C."/>
        </authorList>
    </citation>
    <scope>NUCLEOTIDE SEQUENCE</scope>
    <source>
        <strain evidence="1">L3_108_031G1_dasL3_108_031G1_concoct_20</strain>
    </source>
</reference>